<dbReference type="EMBL" id="CP147407">
    <property type="protein sequence ID" value="WXB97248.1"/>
    <property type="molecule type" value="Genomic_DNA"/>
</dbReference>
<organism evidence="1 2">
    <name type="scientific">Metabacillus sediminis</name>
    <dbReference type="NCBI Taxonomy" id="3117746"/>
    <lineage>
        <taxon>Bacteria</taxon>
        <taxon>Bacillati</taxon>
        <taxon>Bacillota</taxon>
        <taxon>Bacilli</taxon>
        <taxon>Bacillales</taxon>
        <taxon>Bacillaceae</taxon>
        <taxon>Metabacillus</taxon>
    </lineage>
</organism>
<dbReference type="RefSeq" id="WP_338779516.1">
    <property type="nucleotide sequence ID" value="NZ_CP147407.1"/>
</dbReference>
<dbReference type="Proteomes" id="UP001377337">
    <property type="component" value="Chromosome"/>
</dbReference>
<evidence type="ECO:0000313" key="2">
    <source>
        <dbReference type="Proteomes" id="UP001377337"/>
    </source>
</evidence>
<gene>
    <name evidence="1" type="ORF">WCV65_01710</name>
</gene>
<protein>
    <submittedName>
        <fullName evidence="1">Uncharacterized protein</fullName>
    </submittedName>
</protein>
<name>A0ABZ2NHK4_9BACI</name>
<proteinExistence type="predicted"/>
<keyword evidence="2" id="KW-1185">Reference proteome</keyword>
<sequence>MKDCLKALPSAIIGKPGNAAIVSGFLFSIKDYELFFTHKWLVIGAKGLRFHRRKAIGRLSALPAEIGKKSSQSQMTEAA</sequence>
<accession>A0ABZ2NHK4</accession>
<reference evidence="1 2" key="1">
    <citation type="submission" date="2024-02" db="EMBL/GenBank/DDBJ databases">
        <title>Seven novel Bacillus-like species.</title>
        <authorList>
            <person name="Liu G."/>
        </authorList>
    </citation>
    <scope>NUCLEOTIDE SEQUENCE [LARGE SCALE GENOMIC DNA]</scope>
    <source>
        <strain evidence="1 2">FJAT-52054</strain>
    </source>
</reference>
<evidence type="ECO:0000313" key="1">
    <source>
        <dbReference type="EMBL" id="WXB97248.1"/>
    </source>
</evidence>